<dbReference type="GO" id="GO:0016829">
    <property type="term" value="F:lyase activity"/>
    <property type="evidence" value="ECO:0007669"/>
    <property type="project" value="UniProtKB-KW"/>
</dbReference>
<dbReference type="Pfam" id="PF09749">
    <property type="entry name" value="HVSL"/>
    <property type="match status" value="1"/>
</dbReference>
<dbReference type="PANTHER" id="PTHR13522">
    <property type="entry name" value="U6 SNRNA PHOSPHODIESTERASE 1"/>
    <property type="match status" value="1"/>
</dbReference>
<keyword evidence="1 5" id="KW-0540">Nuclease</keyword>
<dbReference type="Proteomes" id="UP000037136">
    <property type="component" value="Unassembled WGS sequence"/>
</dbReference>
<evidence type="ECO:0000313" key="8">
    <source>
        <dbReference type="Proteomes" id="UP000037136"/>
    </source>
</evidence>
<dbReference type="AlphaFoldDB" id="A0A2A9PLU5"/>
<dbReference type="Gene3D" id="3.90.1140.10">
    <property type="entry name" value="Cyclic phosphodiesterase"/>
    <property type="match status" value="1"/>
</dbReference>
<feature type="active site" description="Proton donor/acceptor" evidence="5">
    <location>
        <position position="136"/>
    </location>
</feature>
<dbReference type="GO" id="GO:0034477">
    <property type="term" value="P:U6 snRNA 3'-end processing"/>
    <property type="evidence" value="ECO:0007669"/>
    <property type="project" value="UniProtKB-UniRule"/>
</dbReference>
<dbReference type="STRING" id="268505.A0A2A9PLU5"/>
<dbReference type="InterPro" id="IPR027521">
    <property type="entry name" value="Usb1"/>
</dbReference>
<comment type="similarity">
    <text evidence="5">Belongs to the 2H phosphoesterase superfamily. USB1 family.</text>
</comment>
<gene>
    <name evidence="5" type="primary">USB1</name>
    <name evidence="7" type="ORF">XA68_15991</name>
</gene>
<evidence type="ECO:0000256" key="2">
    <source>
        <dbReference type="ARBA" id="ARBA00022801"/>
    </source>
</evidence>
<dbReference type="EMBL" id="LAZP02000051">
    <property type="protein sequence ID" value="PFH61863.1"/>
    <property type="molecule type" value="Genomic_DNA"/>
</dbReference>
<reference evidence="7 8" key="2">
    <citation type="journal article" date="2017" name="Sci. Rep.">
        <title>Ant-infecting Ophiocordyceps genomes reveal a high diversity of potential behavioral manipulation genes and a possible major role for enterotoxins.</title>
        <authorList>
            <person name="de Bekker C."/>
            <person name="Ohm R.A."/>
            <person name="Evans H.C."/>
            <person name="Brachmann A."/>
            <person name="Hughes D.P."/>
        </authorList>
    </citation>
    <scope>NUCLEOTIDE SEQUENCE [LARGE SCALE GENOMIC DNA]</scope>
    <source>
        <strain evidence="7 8">SC16a</strain>
    </source>
</reference>
<feature type="compositionally biased region" description="Low complexity" evidence="6">
    <location>
        <begin position="7"/>
        <end position="17"/>
    </location>
</feature>
<evidence type="ECO:0000256" key="6">
    <source>
        <dbReference type="SAM" id="MobiDB-lite"/>
    </source>
</evidence>
<name>A0A2A9PLU5_OPHUN</name>
<evidence type="ECO:0000256" key="4">
    <source>
        <dbReference type="ARBA" id="ARBA00023242"/>
    </source>
</evidence>
<reference evidence="7 8" key="1">
    <citation type="journal article" date="2015" name="BMC Genomics">
        <title>Gene expression during zombie ant biting behavior reflects the complexity underlying fungal parasitic behavioral manipulation.</title>
        <authorList>
            <person name="de Bekker C."/>
            <person name="Ohm R.A."/>
            <person name="Loreto R.G."/>
            <person name="Sebastian A."/>
            <person name="Albert I."/>
            <person name="Merrow M."/>
            <person name="Brachmann A."/>
            <person name="Hughes D.P."/>
        </authorList>
    </citation>
    <scope>NUCLEOTIDE SEQUENCE [LARGE SCALE GENOMIC DNA]</scope>
    <source>
        <strain evidence="7 8">SC16a</strain>
    </source>
</reference>
<proteinExistence type="inferred from homology"/>
<feature type="region of interest" description="Disordered" evidence="6">
    <location>
        <begin position="1"/>
        <end position="52"/>
    </location>
</feature>
<protein>
    <recommendedName>
        <fullName evidence="5">U6 snRNA phosphodiesterase</fullName>
        <ecNumber evidence="5">3.1.4.-</ecNumber>
    </recommendedName>
</protein>
<evidence type="ECO:0000256" key="1">
    <source>
        <dbReference type="ARBA" id="ARBA00022722"/>
    </source>
</evidence>
<dbReference type="HAMAP" id="MF_03040">
    <property type="entry name" value="USB1"/>
    <property type="match status" value="1"/>
</dbReference>
<dbReference type="GO" id="GO:1990838">
    <property type="term" value="F:poly(U)-specific exoribonuclease activity, producing 3' uridine cyclic phosphate ends"/>
    <property type="evidence" value="ECO:0007669"/>
    <property type="project" value="UniProtKB-UniRule"/>
</dbReference>
<dbReference type="PANTHER" id="PTHR13522:SF3">
    <property type="entry name" value="U6 SNRNA PHOSPHODIESTERASE 1"/>
    <property type="match status" value="1"/>
</dbReference>
<keyword evidence="2 5" id="KW-0378">Hydrolase</keyword>
<sequence>MALVDYSSSSSSSSSSSPTSDAGPAHQAKRLKSHQNKAPATPAPPMPPLPAAFHDLYASTVRQSIVDDPGLHQGRKRQTPHVPGCWPSHVYVEWHPTQRQHETLGQLLDMAEAMIGHDLELHRFLASDLGSPMPLHISLSRPLSLRTADKDDFLDRLTQSLQAAGIGPFAVAPCGLAWCKSPDSDRTFLILRVAATKSANPQLIALLDRCNATANLFGQPALYGRTRDESVAMAFHLSIAWSFGLPGHEASLATLELFQHKRFRHLPTWRIDVAGVKAKIGNAVTHIPLADHRTQPDSAGLVIA</sequence>
<dbReference type="OrthoDB" id="49151at2759"/>
<comment type="caution">
    <text evidence="7">The sequence shown here is derived from an EMBL/GenBank/DDBJ whole genome shotgun (WGS) entry which is preliminary data.</text>
</comment>
<evidence type="ECO:0000313" key="7">
    <source>
        <dbReference type="EMBL" id="PFH61863.1"/>
    </source>
</evidence>
<dbReference type="GO" id="GO:0005634">
    <property type="term" value="C:nucleus"/>
    <property type="evidence" value="ECO:0007669"/>
    <property type="project" value="UniProtKB-SubCell"/>
</dbReference>
<comment type="subcellular location">
    <subcellularLocation>
        <location evidence="5">Nucleus</location>
    </subcellularLocation>
</comment>
<keyword evidence="3" id="KW-0456">Lyase</keyword>
<feature type="active site" description="Proton donor/acceptor" evidence="5">
    <location>
        <position position="236"/>
    </location>
</feature>
<evidence type="ECO:0000256" key="3">
    <source>
        <dbReference type="ARBA" id="ARBA00023239"/>
    </source>
</evidence>
<dbReference type="EC" id="3.1.4.-" evidence="5"/>
<keyword evidence="4 5" id="KW-0539">Nucleus</keyword>
<organism evidence="7 8">
    <name type="scientific">Ophiocordyceps unilateralis</name>
    <name type="common">Zombie-ant fungus</name>
    <name type="synonym">Torrubia unilateralis</name>
    <dbReference type="NCBI Taxonomy" id="268505"/>
    <lineage>
        <taxon>Eukaryota</taxon>
        <taxon>Fungi</taxon>
        <taxon>Dikarya</taxon>
        <taxon>Ascomycota</taxon>
        <taxon>Pezizomycotina</taxon>
        <taxon>Sordariomycetes</taxon>
        <taxon>Hypocreomycetidae</taxon>
        <taxon>Hypocreales</taxon>
        <taxon>Ophiocordycipitaceae</taxon>
        <taxon>Ophiocordyceps</taxon>
    </lineage>
</organism>
<comment type="function">
    <text evidence="5">Phosphodiesterase responsible for the U6 snRNA 3' end processing. Acts as an exoribonuclease (RNase) responsible for trimming the poly(U) tract of the last nucleotides in the pre-U6 snRNA molecule, leading to the formation of mature U6 snRNA.</text>
</comment>
<feature type="compositionally biased region" description="Pro residues" evidence="6">
    <location>
        <begin position="41"/>
        <end position="50"/>
    </location>
</feature>
<keyword evidence="8" id="KW-1185">Reference proteome</keyword>
<evidence type="ECO:0000256" key="5">
    <source>
        <dbReference type="HAMAP-Rule" id="MF_03040"/>
    </source>
</evidence>
<accession>A0A2A9PLU5</accession>